<comment type="caution">
    <text evidence="1">The sequence shown here is derived from an EMBL/GenBank/DDBJ whole genome shotgun (WGS) entry which is preliminary data.</text>
</comment>
<dbReference type="Proteomes" id="UP001219518">
    <property type="component" value="Unassembled WGS sequence"/>
</dbReference>
<keyword evidence="2" id="KW-1185">Reference proteome</keyword>
<gene>
    <name evidence="1" type="ORF">KUF71_000792</name>
</gene>
<name>A0AAE1H7D1_9NEOP</name>
<evidence type="ECO:0000313" key="1">
    <source>
        <dbReference type="EMBL" id="KAK3916152.1"/>
    </source>
</evidence>
<dbReference type="EMBL" id="JAHWGI010000493">
    <property type="protein sequence ID" value="KAK3916152.1"/>
    <property type="molecule type" value="Genomic_DNA"/>
</dbReference>
<reference evidence="1" key="1">
    <citation type="submission" date="2021-07" db="EMBL/GenBank/DDBJ databases">
        <authorList>
            <person name="Catto M.A."/>
            <person name="Jacobson A."/>
            <person name="Kennedy G."/>
            <person name="Labadie P."/>
            <person name="Hunt B.G."/>
            <person name="Srinivasan R."/>
        </authorList>
    </citation>
    <scope>NUCLEOTIDE SEQUENCE</scope>
    <source>
        <strain evidence="1">PL_HMW_Pooled</strain>
        <tissue evidence="1">Head</tissue>
    </source>
</reference>
<reference evidence="1" key="2">
    <citation type="journal article" date="2023" name="BMC Genomics">
        <title>Pest status, molecular evolution, and epigenetic factors derived from the genome assembly of Frankliniella fusca, a thysanopteran phytovirus vector.</title>
        <authorList>
            <person name="Catto M.A."/>
            <person name="Labadie P.E."/>
            <person name="Jacobson A.L."/>
            <person name="Kennedy G.G."/>
            <person name="Srinivasan R."/>
            <person name="Hunt B.G."/>
        </authorList>
    </citation>
    <scope>NUCLEOTIDE SEQUENCE</scope>
    <source>
        <strain evidence="1">PL_HMW_Pooled</strain>
    </source>
</reference>
<proteinExistence type="predicted"/>
<organism evidence="1 2">
    <name type="scientific">Frankliniella fusca</name>
    <dbReference type="NCBI Taxonomy" id="407009"/>
    <lineage>
        <taxon>Eukaryota</taxon>
        <taxon>Metazoa</taxon>
        <taxon>Ecdysozoa</taxon>
        <taxon>Arthropoda</taxon>
        <taxon>Hexapoda</taxon>
        <taxon>Insecta</taxon>
        <taxon>Pterygota</taxon>
        <taxon>Neoptera</taxon>
        <taxon>Paraneoptera</taxon>
        <taxon>Thysanoptera</taxon>
        <taxon>Terebrantia</taxon>
        <taxon>Thripoidea</taxon>
        <taxon>Thripidae</taxon>
        <taxon>Frankliniella</taxon>
    </lineage>
</organism>
<protein>
    <submittedName>
        <fullName evidence="1">Uncharacterized protein</fullName>
    </submittedName>
</protein>
<dbReference type="AlphaFoldDB" id="A0AAE1H7D1"/>
<sequence length="117" mass="13364">MLNDNLLKSRTIFACGATKVFLSAVIVLKEKKGAKTKWQLEFLSPQRNDASNQCVAPTTLVERKENVYSMFVPQQINSSEFDTEGRRVLTAIDLYSLFCCANLIQSRLFHHLFKTFV</sequence>
<accession>A0AAE1H7D1</accession>
<evidence type="ECO:0000313" key="2">
    <source>
        <dbReference type="Proteomes" id="UP001219518"/>
    </source>
</evidence>